<keyword evidence="3" id="KW-1185">Reference proteome</keyword>
<dbReference type="Proteomes" id="UP001500908">
    <property type="component" value="Unassembled WGS sequence"/>
</dbReference>
<gene>
    <name evidence="2" type="ORF">GCM10022402_40390</name>
</gene>
<feature type="region of interest" description="Disordered" evidence="1">
    <location>
        <begin position="20"/>
        <end position="71"/>
    </location>
</feature>
<reference evidence="3" key="1">
    <citation type="journal article" date="2019" name="Int. J. Syst. Evol. Microbiol.">
        <title>The Global Catalogue of Microorganisms (GCM) 10K type strain sequencing project: providing services to taxonomists for standard genome sequencing and annotation.</title>
        <authorList>
            <consortium name="The Broad Institute Genomics Platform"/>
            <consortium name="The Broad Institute Genome Sequencing Center for Infectious Disease"/>
            <person name="Wu L."/>
            <person name="Ma J."/>
        </authorList>
    </citation>
    <scope>NUCLEOTIDE SEQUENCE [LARGE SCALE GENOMIC DNA]</scope>
    <source>
        <strain evidence="3">JCM 17137</strain>
    </source>
</reference>
<name>A0ABP7G773_9ACTN</name>
<protein>
    <submittedName>
        <fullName evidence="2">Uncharacterized protein</fullName>
    </submittedName>
</protein>
<proteinExistence type="predicted"/>
<sequence length="107" mass="11613">MGRHRHRFAADLPSAECQERLSSAPTAVGAAAHRAPVDRSRGAPIAGTGQAEQRFRRGRAGQPHGAARSRLATGRTLWRPSQPLARREARYGCQALLNRLPNSPDRG</sequence>
<dbReference type="EMBL" id="BAABDD010000026">
    <property type="protein sequence ID" value="GAA3758157.1"/>
    <property type="molecule type" value="Genomic_DNA"/>
</dbReference>
<organism evidence="2 3">
    <name type="scientific">Salinactinospora qingdaonensis</name>
    <dbReference type="NCBI Taxonomy" id="702744"/>
    <lineage>
        <taxon>Bacteria</taxon>
        <taxon>Bacillati</taxon>
        <taxon>Actinomycetota</taxon>
        <taxon>Actinomycetes</taxon>
        <taxon>Streptosporangiales</taxon>
        <taxon>Nocardiopsidaceae</taxon>
        <taxon>Salinactinospora</taxon>
    </lineage>
</organism>
<accession>A0ABP7G773</accession>
<evidence type="ECO:0000313" key="2">
    <source>
        <dbReference type="EMBL" id="GAA3758157.1"/>
    </source>
</evidence>
<evidence type="ECO:0000313" key="3">
    <source>
        <dbReference type="Proteomes" id="UP001500908"/>
    </source>
</evidence>
<evidence type="ECO:0000256" key="1">
    <source>
        <dbReference type="SAM" id="MobiDB-lite"/>
    </source>
</evidence>
<comment type="caution">
    <text evidence="2">The sequence shown here is derived from an EMBL/GenBank/DDBJ whole genome shotgun (WGS) entry which is preliminary data.</text>
</comment>